<proteinExistence type="predicted"/>
<keyword evidence="1" id="KW-1185">Reference proteome</keyword>
<evidence type="ECO:0000313" key="2">
    <source>
        <dbReference type="WBParaSite" id="jg4460"/>
    </source>
</evidence>
<sequence length="90" mass="10367">MKTPKRSHMALGQVNKMTMENHVSAYSASFKITFEPQAQIHAVMWRSSILHKDQLSETELCEKIILRDPALTKHSYNCHQNRLALEFLGV</sequence>
<name>A0A915EBP1_9BILA</name>
<protein>
    <submittedName>
        <fullName evidence="2">Uncharacterized protein</fullName>
    </submittedName>
</protein>
<dbReference type="AlphaFoldDB" id="A0A915EBP1"/>
<evidence type="ECO:0000313" key="1">
    <source>
        <dbReference type="Proteomes" id="UP000887574"/>
    </source>
</evidence>
<organism evidence="1 2">
    <name type="scientific">Ditylenchus dipsaci</name>
    <dbReference type="NCBI Taxonomy" id="166011"/>
    <lineage>
        <taxon>Eukaryota</taxon>
        <taxon>Metazoa</taxon>
        <taxon>Ecdysozoa</taxon>
        <taxon>Nematoda</taxon>
        <taxon>Chromadorea</taxon>
        <taxon>Rhabditida</taxon>
        <taxon>Tylenchina</taxon>
        <taxon>Tylenchomorpha</taxon>
        <taxon>Sphaerularioidea</taxon>
        <taxon>Anguinidae</taxon>
        <taxon>Anguininae</taxon>
        <taxon>Ditylenchus</taxon>
    </lineage>
</organism>
<dbReference type="WBParaSite" id="jg4460">
    <property type="protein sequence ID" value="jg4460"/>
    <property type="gene ID" value="jg4460"/>
</dbReference>
<reference evidence="2" key="1">
    <citation type="submission" date="2022-11" db="UniProtKB">
        <authorList>
            <consortium name="WormBaseParasite"/>
        </authorList>
    </citation>
    <scope>IDENTIFICATION</scope>
</reference>
<dbReference type="Proteomes" id="UP000887574">
    <property type="component" value="Unplaced"/>
</dbReference>
<accession>A0A915EBP1</accession>